<proteinExistence type="predicted"/>
<dbReference type="AlphaFoldDB" id="A0A380TJP1"/>
<reference evidence="1" key="1">
    <citation type="submission" date="2018-07" db="EMBL/GenBank/DDBJ databases">
        <authorList>
            <person name="Quirk P.G."/>
            <person name="Krulwich T.A."/>
        </authorList>
    </citation>
    <scope>NUCLEOTIDE SEQUENCE</scope>
</reference>
<protein>
    <submittedName>
        <fullName evidence="1">Uncharacterized protein</fullName>
    </submittedName>
</protein>
<gene>
    <name evidence="1" type="ORF">DF3PB_600011</name>
</gene>
<dbReference type="EMBL" id="UIDG01000557">
    <property type="protein sequence ID" value="SUS08207.1"/>
    <property type="molecule type" value="Genomic_DNA"/>
</dbReference>
<name>A0A380TJP1_9ZZZZ</name>
<evidence type="ECO:0000313" key="1">
    <source>
        <dbReference type="EMBL" id="SUS08207.1"/>
    </source>
</evidence>
<organism evidence="1">
    <name type="scientific">metagenome</name>
    <dbReference type="NCBI Taxonomy" id="256318"/>
    <lineage>
        <taxon>unclassified sequences</taxon>
        <taxon>metagenomes</taxon>
    </lineage>
</organism>
<sequence length="73" mass="8216">MKYRAALSQLRNDLAAIKAAAPTARVEMYDADDEDPYADVISGSGSGVIDHIRICREMGMEQWIDFVRREVRA</sequence>
<accession>A0A380TJP1</accession>